<evidence type="ECO:0000256" key="3">
    <source>
        <dbReference type="ARBA" id="ARBA00022605"/>
    </source>
</evidence>
<dbReference type="GO" id="GO:0070401">
    <property type="term" value="F:NADP+ binding"/>
    <property type="evidence" value="ECO:0007669"/>
    <property type="project" value="InterPro"/>
</dbReference>
<dbReference type="EMBL" id="SLXT01000025">
    <property type="protein sequence ID" value="TCP61771.1"/>
    <property type="molecule type" value="Genomic_DNA"/>
</dbReference>
<evidence type="ECO:0000313" key="11">
    <source>
        <dbReference type="Proteomes" id="UP000294813"/>
    </source>
</evidence>
<keyword evidence="4 7" id="KW-0521">NADP</keyword>
<protein>
    <recommendedName>
        <fullName evidence="7">N-acetyl-gamma-glutamyl-phosphate reductase</fullName>
        <shortName evidence="7">AGPR</shortName>
        <ecNumber evidence="7">1.2.1.38</ecNumber>
    </recommendedName>
    <alternativeName>
        <fullName evidence="7">N-acetyl-glutamate semialdehyde dehydrogenase</fullName>
        <shortName evidence="7">NAGSA dehydrogenase</shortName>
    </alternativeName>
</protein>
<dbReference type="GO" id="GO:0003942">
    <property type="term" value="F:N-acetyl-gamma-glutamyl-phosphate reductase activity"/>
    <property type="evidence" value="ECO:0007669"/>
    <property type="project" value="UniProtKB-UniRule"/>
</dbReference>
<keyword evidence="5 7" id="KW-0560">Oxidoreductase</keyword>
<dbReference type="RefSeq" id="WP_131920159.1">
    <property type="nucleotide sequence ID" value="NZ_JAOQNU010000025.1"/>
</dbReference>
<sequence>MIKAAIIGATGYTGAELVRLLRCHPEVTLTDLTTQSYVGQSFADVYPHFQDQVTQVCCAQDLSAIAGEADVLFLALPHGLSVPWVVEARRLGKKVIDLGADFRFRQVQTYEQWYHVTHEAPELLSEAVYGLPELHRASIRQASIIGNPGCYPTASMLAMAPLLGQGLIDEGRIIIDAKSGVSGAGRKAVLGSLYAEVNENVKPYGVATHRHTPEIEQEASRLAGSDQAIKLSFTPHLMPMTRGILATVYMDLRPEADVTAAQVRERYQAFYAGETFVHVMDEGVWPQTKWSYGSNHAFIGVTVDRRTRRVIVASAIDNLIKGASGQAIQNMNLLFDLPETIGLTMSGIYP</sequence>
<evidence type="ECO:0000313" key="10">
    <source>
        <dbReference type="EMBL" id="TCP61771.1"/>
    </source>
</evidence>
<dbReference type="GO" id="GO:0006526">
    <property type="term" value="P:L-arginine biosynthetic process"/>
    <property type="evidence" value="ECO:0007669"/>
    <property type="project" value="UniProtKB-UniRule"/>
</dbReference>
<dbReference type="Gene3D" id="3.40.50.720">
    <property type="entry name" value="NAD(P)-binding Rossmann-like Domain"/>
    <property type="match status" value="1"/>
</dbReference>
<dbReference type="PROSITE" id="PS01224">
    <property type="entry name" value="ARGC"/>
    <property type="match status" value="1"/>
</dbReference>
<name>A0A4R2RPK6_9FIRM</name>
<dbReference type="CDD" id="cd17895">
    <property type="entry name" value="AGPR_1_N"/>
    <property type="match status" value="1"/>
</dbReference>
<dbReference type="SUPFAM" id="SSF51735">
    <property type="entry name" value="NAD(P)-binding Rossmann-fold domains"/>
    <property type="match status" value="1"/>
</dbReference>
<comment type="catalytic activity">
    <reaction evidence="6 7">
        <text>N-acetyl-L-glutamate 5-semialdehyde + phosphate + NADP(+) = N-acetyl-L-glutamyl 5-phosphate + NADPH + H(+)</text>
        <dbReference type="Rhea" id="RHEA:21588"/>
        <dbReference type="ChEBI" id="CHEBI:15378"/>
        <dbReference type="ChEBI" id="CHEBI:29123"/>
        <dbReference type="ChEBI" id="CHEBI:43474"/>
        <dbReference type="ChEBI" id="CHEBI:57783"/>
        <dbReference type="ChEBI" id="CHEBI:57936"/>
        <dbReference type="ChEBI" id="CHEBI:58349"/>
        <dbReference type="EC" id="1.2.1.38"/>
    </reaction>
</comment>
<keyword evidence="2 7" id="KW-0055">Arginine biosynthesis</keyword>
<dbReference type="AlphaFoldDB" id="A0A4R2RPK6"/>
<organism evidence="10 11">
    <name type="scientific">Heliophilum fasciatum</name>
    <dbReference type="NCBI Taxonomy" id="35700"/>
    <lineage>
        <taxon>Bacteria</taxon>
        <taxon>Bacillati</taxon>
        <taxon>Bacillota</taxon>
        <taxon>Clostridia</taxon>
        <taxon>Eubacteriales</taxon>
        <taxon>Heliobacteriaceae</taxon>
        <taxon>Heliophilum</taxon>
    </lineage>
</organism>
<feature type="active site" evidence="7 8">
    <location>
        <position position="150"/>
    </location>
</feature>
<dbReference type="PANTHER" id="PTHR32338:SF10">
    <property type="entry name" value="N-ACETYL-GAMMA-GLUTAMYL-PHOSPHATE REDUCTASE, CHLOROPLASTIC-RELATED"/>
    <property type="match status" value="1"/>
</dbReference>
<evidence type="ECO:0000259" key="9">
    <source>
        <dbReference type="SMART" id="SM00859"/>
    </source>
</evidence>
<dbReference type="UniPathway" id="UPA00068">
    <property type="reaction ID" value="UER00108"/>
</dbReference>
<evidence type="ECO:0000256" key="4">
    <source>
        <dbReference type="ARBA" id="ARBA00022857"/>
    </source>
</evidence>
<dbReference type="InterPro" id="IPR000706">
    <property type="entry name" value="AGPR_type-1"/>
</dbReference>
<dbReference type="CDD" id="cd23934">
    <property type="entry name" value="AGPR_1_C"/>
    <property type="match status" value="1"/>
</dbReference>
<dbReference type="SMART" id="SM00859">
    <property type="entry name" value="Semialdhyde_dh"/>
    <property type="match status" value="1"/>
</dbReference>
<dbReference type="FunFam" id="3.30.360.10:FF:000014">
    <property type="entry name" value="N-acetyl-gamma-glutamyl-phosphate reductase"/>
    <property type="match status" value="1"/>
</dbReference>
<dbReference type="SUPFAM" id="SSF55347">
    <property type="entry name" value="Glyceraldehyde-3-phosphate dehydrogenase-like, C-terminal domain"/>
    <property type="match status" value="1"/>
</dbReference>
<dbReference type="InterPro" id="IPR036291">
    <property type="entry name" value="NAD(P)-bd_dom_sf"/>
</dbReference>
<keyword evidence="11" id="KW-1185">Reference proteome</keyword>
<dbReference type="GO" id="GO:0005737">
    <property type="term" value="C:cytoplasm"/>
    <property type="evidence" value="ECO:0007669"/>
    <property type="project" value="UniProtKB-SubCell"/>
</dbReference>
<comment type="subcellular location">
    <subcellularLocation>
        <location evidence="7">Cytoplasm</location>
    </subcellularLocation>
</comment>
<evidence type="ECO:0000256" key="2">
    <source>
        <dbReference type="ARBA" id="ARBA00022571"/>
    </source>
</evidence>
<comment type="similarity">
    <text evidence="7">Belongs to the NAGSA dehydrogenase family. Type 1 subfamily.</text>
</comment>
<dbReference type="EC" id="1.2.1.38" evidence="7"/>
<dbReference type="Pfam" id="PF01118">
    <property type="entry name" value="Semialdhyde_dh"/>
    <property type="match status" value="1"/>
</dbReference>
<dbReference type="Proteomes" id="UP000294813">
    <property type="component" value="Unassembled WGS sequence"/>
</dbReference>
<dbReference type="InterPro" id="IPR000534">
    <property type="entry name" value="Semialdehyde_DH_NAD-bd"/>
</dbReference>
<evidence type="ECO:0000256" key="7">
    <source>
        <dbReference type="HAMAP-Rule" id="MF_00150"/>
    </source>
</evidence>
<dbReference type="Gene3D" id="3.30.360.10">
    <property type="entry name" value="Dihydrodipicolinate Reductase, domain 2"/>
    <property type="match status" value="1"/>
</dbReference>
<dbReference type="HAMAP" id="MF_00150">
    <property type="entry name" value="ArgC_type1"/>
    <property type="match status" value="1"/>
</dbReference>
<dbReference type="PANTHER" id="PTHR32338">
    <property type="entry name" value="N-ACETYL-GAMMA-GLUTAMYL-PHOSPHATE REDUCTASE, CHLOROPLASTIC-RELATED-RELATED"/>
    <property type="match status" value="1"/>
</dbReference>
<feature type="domain" description="Semialdehyde dehydrogenase NAD-binding" evidence="9">
    <location>
        <begin position="3"/>
        <end position="142"/>
    </location>
</feature>
<dbReference type="InterPro" id="IPR058924">
    <property type="entry name" value="AGPR_dimerisation_dom"/>
</dbReference>
<proteinExistence type="inferred from homology"/>
<accession>A0A4R2RPK6</accession>
<gene>
    <name evidence="7" type="primary">argC</name>
    <name evidence="10" type="ORF">EDD73_1252</name>
</gene>
<dbReference type="GO" id="GO:0051287">
    <property type="term" value="F:NAD binding"/>
    <property type="evidence" value="ECO:0007669"/>
    <property type="project" value="InterPro"/>
</dbReference>
<dbReference type="NCBIfam" id="TIGR01850">
    <property type="entry name" value="argC"/>
    <property type="match status" value="1"/>
</dbReference>
<evidence type="ECO:0000256" key="5">
    <source>
        <dbReference type="ARBA" id="ARBA00023002"/>
    </source>
</evidence>
<dbReference type="OrthoDB" id="9801289at2"/>
<comment type="caution">
    <text evidence="10">The sequence shown here is derived from an EMBL/GenBank/DDBJ whole genome shotgun (WGS) entry which is preliminary data.</text>
</comment>
<keyword evidence="3 7" id="KW-0028">Amino-acid biosynthesis</keyword>
<dbReference type="InterPro" id="IPR050085">
    <property type="entry name" value="AGPR"/>
</dbReference>
<evidence type="ECO:0000256" key="8">
    <source>
        <dbReference type="PROSITE-ProRule" id="PRU10010"/>
    </source>
</evidence>
<evidence type="ECO:0000256" key="6">
    <source>
        <dbReference type="ARBA" id="ARBA00050557"/>
    </source>
</evidence>
<dbReference type="Pfam" id="PF22698">
    <property type="entry name" value="Semialdhyde_dhC_1"/>
    <property type="match status" value="1"/>
</dbReference>
<reference evidence="10 11" key="1">
    <citation type="submission" date="2019-03" db="EMBL/GenBank/DDBJ databases">
        <title>Genomic Encyclopedia of Type Strains, Phase IV (KMG-IV): sequencing the most valuable type-strain genomes for metagenomic binning, comparative biology and taxonomic classification.</title>
        <authorList>
            <person name="Goeker M."/>
        </authorList>
    </citation>
    <scope>NUCLEOTIDE SEQUENCE [LARGE SCALE GENOMIC DNA]</scope>
    <source>
        <strain evidence="10 11">DSM 11170</strain>
    </source>
</reference>
<comment type="pathway">
    <text evidence="1 7">Amino-acid biosynthesis; L-arginine biosynthesis; N(2)-acetyl-L-ornithine from L-glutamate: step 3/4.</text>
</comment>
<dbReference type="InterPro" id="IPR023013">
    <property type="entry name" value="AGPR_AS"/>
</dbReference>
<comment type="function">
    <text evidence="7">Catalyzes the NADPH-dependent reduction of N-acetyl-5-glutamyl phosphate to yield N-acetyl-L-glutamate 5-semialdehyde.</text>
</comment>
<evidence type="ECO:0000256" key="1">
    <source>
        <dbReference type="ARBA" id="ARBA00004862"/>
    </source>
</evidence>
<keyword evidence="7" id="KW-0963">Cytoplasm</keyword>